<dbReference type="EMBL" id="KX349299">
    <property type="protein sequence ID" value="AOO13431.1"/>
    <property type="molecule type" value="Genomic_DNA"/>
</dbReference>
<dbReference type="Proteomes" id="UP000225271">
    <property type="component" value="Segment"/>
</dbReference>
<evidence type="ECO:0000313" key="8">
    <source>
        <dbReference type="EMBL" id="AOO14947.1"/>
    </source>
</evidence>
<dbReference type="EMBL" id="KX349302">
    <property type="protein sequence ID" value="AOO14079.1"/>
    <property type="molecule type" value="Genomic_DNA"/>
</dbReference>
<dbReference type="EMBL" id="KX349298">
    <property type="protein sequence ID" value="AOO13215.1"/>
    <property type="molecule type" value="Genomic_DNA"/>
</dbReference>
<dbReference type="Proteomes" id="UP000223288">
    <property type="component" value="Segment"/>
</dbReference>
<evidence type="ECO:0000313" key="1">
    <source>
        <dbReference type="EMBL" id="AOO13215.1"/>
    </source>
</evidence>
<accession>A0A1D7SIB3</accession>
<evidence type="ECO:0000313" key="6">
    <source>
        <dbReference type="EMBL" id="AOO14515.1"/>
    </source>
</evidence>
<gene>
    <name evidence="1" type="ORF">LIS021110_101</name>
    <name evidence="2" type="ORF">LIS110610_101</name>
    <name evidence="3" type="ORF">Np111211_101</name>
    <name evidence="4" type="ORF">Np450711_101</name>
    <name evidence="5" type="ORF">RW030110_101</name>
    <name evidence="6" type="ORF">Sn180910_101</name>
    <name evidence="7" type="ORF">Sn230910_101</name>
    <name evidence="8" type="ORF">W1230910_101</name>
</gene>
<dbReference type="EMBL" id="KX349301">
    <property type="protein sequence ID" value="AOO13863.1"/>
    <property type="molecule type" value="Genomic_DNA"/>
</dbReference>
<evidence type="ECO:0000313" key="7">
    <source>
        <dbReference type="EMBL" id="AOO14731.1"/>
    </source>
</evidence>
<dbReference type="EMBL" id="KX349305">
    <property type="protein sequence ID" value="AOO14731.1"/>
    <property type="molecule type" value="Genomic_DNA"/>
</dbReference>
<dbReference type="Pfam" id="PF23891">
    <property type="entry name" value="DUF7243"/>
    <property type="match status" value="1"/>
</dbReference>
<dbReference type="Proteomes" id="UP000223576">
    <property type="component" value="Segment"/>
</dbReference>
<evidence type="ECO:0000313" key="10">
    <source>
        <dbReference type="Proteomes" id="UP000223576"/>
    </source>
</evidence>
<dbReference type="Proteomes" id="UP000224953">
    <property type="component" value="Genome"/>
</dbReference>
<name>A0A1D7SIB3_9CAUD</name>
<dbReference type="EMBL" id="KX349306">
    <property type="protein sequence ID" value="AOO14947.1"/>
    <property type="molecule type" value="Genomic_DNA"/>
</dbReference>
<dbReference type="Proteomes" id="UP000225808">
    <property type="component" value="Segment"/>
</dbReference>
<sequence>MASNVTVPVQDMGSLTDNSDTAQTTAAYTVKTGYYRFINADSHSNHFSWGGAPDVTTDMVVHMPVDGAEIFKLSKPKAAKIAGATAANPCVLTLDTPNQQTNIVVGDYVTISGAAVSGYNFSHKEVTAVDPVTGAITISADASSLAAFTGTAIARNSIKIQAQGDTTNGMTMYINEVQISG</sequence>
<proteinExistence type="predicted"/>
<evidence type="ECO:0000313" key="3">
    <source>
        <dbReference type="EMBL" id="AOO13647.1"/>
    </source>
</evidence>
<dbReference type="InterPro" id="IPR055667">
    <property type="entry name" value="DUF7243"/>
</dbReference>
<dbReference type="Proteomes" id="UP000224257">
    <property type="component" value="Segment"/>
</dbReference>
<evidence type="ECO:0000313" key="4">
    <source>
        <dbReference type="EMBL" id="AOO13863.1"/>
    </source>
</evidence>
<organism evidence="2 11">
    <name type="scientific">Cyanophage S-RIM14</name>
    <dbReference type="NCBI Taxonomy" id="1278423"/>
    <lineage>
        <taxon>Viruses</taxon>
        <taxon>Duplodnaviria</taxon>
        <taxon>Heunggongvirae</taxon>
        <taxon>Uroviricota</taxon>
        <taxon>Caudoviricetes</taxon>
        <taxon>Pantevenvirales</taxon>
        <taxon>Kyanoviridae</taxon>
        <taxon>Ahtivirus</taxon>
        <taxon>Ahtivirus sagseatwo</taxon>
    </lineage>
</organism>
<dbReference type="Proteomes" id="UP000223981">
    <property type="component" value="Segment"/>
</dbReference>
<evidence type="ECO:0000313" key="2">
    <source>
        <dbReference type="EMBL" id="AOO13431.1"/>
    </source>
</evidence>
<dbReference type="EMBL" id="KX349300">
    <property type="protein sequence ID" value="AOO13647.1"/>
    <property type="molecule type" value="Genomic_DNA"/>
</dbReference>
<dbReference type="EMBL" id="KX349304">
    <property type="protein sequence ID" value="AOO14515.1"/>
    <property type="molecule type" value="Genomic_DNA"/>
</dbReference>
<evidence type="ECO:0000313" key="11">
    <source>
        <dbReference type="Proteomes" id="UP000226173"/>
    </source>
</evidence>
<evidence type="ECO:0000313" key="9">
    <source>
        <dbReference type="Proteomes" id="UP000223288"/>
    </source>
</evidence>
<protein>
    <submittedName>
        <fullName evidence="2">Uncharacterized protein</fullName>
    </submittedName>
</protein>
<evidence type="ECO:0000313" key="5">
    <source>
        <dbReference type="EMBL" id="AOO14079.1"/>
    </source>
</evidence>
<dbReference type="Proteomes" id="UP000226173">
    <property type="component" value="Segment"/>
</dbReference>
<reference evidence="9 10" key="1">
    <citation type="journal article" date="2016" name="Environ. Microbiol.">
        <title>Genomic diversification of marine cyanophages into stable ecotypes.</title>
        <authorList>
            <person name="Marston M.F."/>
            <person name="Martiny J.B."/>
        </authorList>
    </citation>
    <scope>NUCLEOTIDE SEQUENCE [LARGE SCALE GENOMIC DNA]</scope>
    <source>
        <strain evidence="1">LIS_02_1110</strain>
        <strain evidence="2">LIS_22_0610</strain>
        <strain evidence="3">Np_11_1211</strain>
        <strain evidence="4">Np_45_0711</strain>
        <strain evidence="5">RW_03_0110</strain>
        <strain evidence="6">Sn_18_0910</strain>
        <strain evidence="7">Sn_23_0910</strain>
        <strain evidence="8">W1_23_0910</strain>
    </source>
</reference>